<dbReference type="EMBL" id="BAAARV010000006">
    <property type="protein sequence ID" value="GAA2332148.1"/>
    <property type="molecule type" value="Genomic_DNA"/>
</dbReference>
<sequence length="73" mass="7476">MRLRRGAEGMGGKLAAEAIALALRYAARLIRWIGGKVFGKGAGAIAEDVAEAANARDPYGSDPESGGKTGDES</sequence>
<protein>
    <submittedName>
        <fullName evidence="2">Uncharacterized protein</fullName>
    </submittedName>
</protein>
<evidence type="ECO:0000313" key="3">
    <source>
        <dbReference type="Proteomes" id="UP001501444"/>
    </source>
</evidence>
<gene>
    <name evidence="2" type="ORF">GCM10010170_011010</name>
</gene>
<keyword evidence="3" id="KW-1185">Reference proteome</keyword>
<feature type="region of interest" description="Disordered" evidence="1">
    <location>
        <begin position="52"/>
        <end position="73"/>
    </location>
</feature>
<dbReference type="RefSeq" id="WP_344611118.1">
    <property type="nucleotide sequence ID" value="NZ_BAAARV010000006.1"/>
</dbReference>
<organism evidence="2 3">
    <name type="scientific">Dactylosporangium salmoneum</name>
    <dbReference type="NCBI Taxonomy" id="53361"/>
    <lineage>
        <taxon>Bacteria</taxon>
        <taxon>Bacillati</taxon>
        <taxon>Actinomycetota</taxon>
        <taxon>Actinomycetes</taxon>
        <taxon>Micromonosporales</taxon>
        <taxon>Micromonosporaceae</taxon>
        <taxon>Dactylosporangium</taxon>
    </lineage>
</organism>
<evidence type="ECO:0000313" key="2">
    <source>
        <dbReference type="EMBL" id="GAA2332148.1"/>
    </source>
</evidence>
<dbReference type="Proteomes" id="UP001501444">
    <property type="component" value="Unassembled WGS sequence"/>
</dbReference>
<accession>A0ABP5SIS5</accession>
<reference evidence="3" key="1">
    <citation type="journal article" date="2019" name="Int. J. Syst. Evol. Microbiol.">
        <title>The Global Catalogue of Microorganisms (GCM) 10K type strain sequencing project: providing services to taxonomists for standard genome sequencing and annotation.</title>
        <authorList>
            <consortium name="The Broad Institute Genomics Platform"/>
            <consortium name="The Broad Institute Genome Sequencing Center for Infectious Disease"/>
            <person name="Wu L."/>
            <person name="Ma J."/>
        </authorList>
    </citation>
    <scope>NUCLEOTIDE SEQUENCE [LARGE SCALE GENOMIC DNA]</scope>
    <source>
        <strain evidence="3">JCM 3272</strain>
    </source>
</reference>
<name>A0ABP5SIS5_9ACTN</name>
<proteinExistence type="predicted"/>
<comment type="caution">
    <text evidence="2">The sequence shown here is derived from an EMBL/GenBank/DDBJ whole genome shotgun (WGS) entry which is preliminary data.</text>
</comment>
<evidence type="ECO:0000256" key="1">
    <source>
        <dbReference type="SAM" id="MobiDB-lite"/>
    </source>
</evidence>